<protein>
    <submittedName>
        <fullName evidence="2">Uncharacterized protein</fullName>
    </submittedName>
</protein>
<accession>A0A699UL77</accession>
<dbReference type="EMBL" id="BKCJ011334316">
    <property type="protein sequence ID" value="GFD22076.1"/>
    <property type="molecule type" value="Genomic_DNA"/>
</dbReference>
<evidence type="ECO:0000313" key="2">
    <source>
        <dbReference type="EMBL" id="GFD22076.1"/>
    </source>
</evidence>
<name>A0A699UL77_TANCI</name>
<gene>
    <name evidence="2" type="ORF">Tci_894045</name>
</gene>
<dbReference type="AlphaFoldDB" id="A0A699UL77"/>
<evidence type="ECO:0000256" key="1">
    <source>
        <dbReference type="SAM" id="SignalP"/>
    </source>
</evidence>
<proteinExistence type="predicted"/>
<reference evidence="2" key="1">
    <citation type="journal article" date="2019" name="Sci. Rep.">
        <title>Draft genome of Tanacetum cinerariifolium, the natural source of mosquito coil.</title>
        <authorList>
            <person name="Yamashiro T."/>
            <person name="Shiraishi A."/>
            <person name="Satake H."/>
            <person name="Nakayama K."/>
        </authorList>
    </citation>
    <scope>NUCLEOTIDE SEQUENCE</scope>
</reference>
<comment type="caution">
    <text evidence="2">The sequence shown here is derived from an EMBL/GenBank/DDBJ whole genome shotgun (WGS) entry which is preliminary data.</text>
</comment>
<feature type="chain" id="PRO_5025628587" evidence="1">
    <location>
        <begin position="20"/>
        <end position="82"/>
    </location>
</feature>
<sequence>MEALFIAELFLALWGKFVSEDKDYQVRFRGVVVELRGIAGGLLWRWREIRDKVMNSSHLNWVKGSRFVKCTALVPRVNKGLA</sequence>
<organism evidence="2">
    <name type="scientific">Tanacetum cinerariifolium</name>
    <name type="common">Dalmatian daisy</name>
    <name type="synonym">Chrysanthemum cinerariifolium</name>
    <dbReference type="NCBI Taxonomy" id="118510"/>
    <lineage>
        <taxon>Eukaryota</taxon>
        <taxon>Viridiplantae</taxon>
        <taxon>Streptophyta</taxon>
        <taxon>Embryophyta</taxon>
        <taxon>Tracheophyta</taxon>
        <taxon>Spermatophyta</taxon>
        <taxon>Magnoliopsida</taxon>
        <taxon>eudicotyledons</taxon>
        <taxon>Gunneridae</taxon>
        <taxon>Pentapetalae</taxon>
        <taxon>asterids</taxon>
        <taxon>campanulids</taxon>
        <taxon>Asterales</taxon>
        <taxon>Asteraceae</taxon>
        <taxon>Asteroideae</taxon>
        <taxon>Anthemideae</taxon>
        <taxon>Anthemidinae</taxon>
        <taxon>Tanacetum</taxon>
    </lineage>
</organism>
<feature type="signal peptide" evidence="1">
    <location>
        <begin position="1"/>
        <end position="19"/>
    </location>
</feature>
<keyword evidence="1" id="KW-0732">Signal</keyword>